<evidence type="ECO:0000256" key="9">
    <source>
        <dbReference type="ARBA" id="ARBA00023125"/>
    </source>
</evidence>
<dbReference type="InterPro" id="IPR020563">
    <property type="entry name" value="X-over_junc_endoDNase_Mg_BS"/>
</dbReference>
<dbReference type="InterPro" id="IPR012337">
    <property type="entry name" value="RNaseH-like_sf"/>
</dbReference>
<sequence length="210" mass="22292">MRFLQSSSKISQVRILAVDPGLTRCGVGVIETGVGRRVTFLDVFVIQTAPAMPLTERLFRIHEQLRTALAKHEPDLVALERVFAQQNVRTVMGTAQASGVVLALAGAANLAVAMHTPSEVKAAVTGNGRANKAQVAFAVRQVLALDDDRLLPDATDALALALCAAWRRGMASPPEGTTAAGMARTAASLTPAQQLWRDAESRARRAGSRS</sequence>
<accession>A0A6J7FHF3</accession>
<evidence type="ECO:0000256" key="3">
    <source>
        <dbReference type="ARBA" id="ARBA00022722"/>
    </source>
</evidence>
<dbReference type="GO" id="GO:0006281">
    <property type="term" value="P:DNA repair"/>
    <property type="evidence" value="ECO:0007669"/>
    <property type="project" value="UniProtKB-KW"/>
</dbReference>
<evidence type="ECO:0000256" key="7">
    <source>
        <dbReference type="ARBA" id="ARBA00022801"/>
    </source>
</evidence>
<keyword evidence="4" id="KW-0479">Metal-binding</keyword>
<evidence type="ECO:0000256" key="10">
    <source>
        <dbReference type="ARBA" id="ARBA00023172"/>
    </source>
</evidence>
<dbReference type="EMBL" id="CAFBMB010000020">
    <property type="protein sequence ID" value="CAB4891869.1"/>
    <property type="molecule type" value="Genomic_DNA"/>
</dbReference>
<dbReference type="InterPro" id="IPR036397">
    <property type="entry name" value="RNaseH_sf"/>
</dbReference>
<keyword evidence="7" id="KW-0378">Hydrolase</keyword>
<dbReference type="FunFam" id="3.30.420.10:FF:000002">
    <property type="entry name" value="Crossover junction endodeoxyribonuclease RuvC"/>
    <property type="match status" value="1"/>
</dbReference>
<organism evidence="13">
    <name type="scientific">freshwater metagenome</name>
    <dbReference type="NCBI Taxonomy" id="449393"/>
    <lineage>
        <taxon>unclassified sequences</taxon>
        <taxon>metagenomes</taxon>
        <taxon>ecological metagenomes</taxon>
    </lineage>
</organism>
<dbReference type="PRINTS" id="PR00696">
    <property type="entry name" value="RSOLVASERUVC"/>
</dbReference>
<evidence type="ECO:0000256" key="8">
    <source>
        <dbReference type="ARBA" id="ARBA00022842"/>
    </source>
</evidence>
<dbReference type="GO" id="GO:0046872">
    <property type="term" value="F:metal ion binding"/>
    <property type="evidence" value="ECO:0007669"/>
    <property type="project" value="UniProtKB-KW"/>
</dbReference>
<keyword evidence="8" id="KW-0460">Magnesium</keyword>
<dbReference type="HAMAP" id="MF_00034">
    <property type="entry name" value="RuvC"/>
    <property type="match status" value="1"/>
</dbReference>
<dbReference type="GO" id="GO:0006310">
    <property type="term" value="P:DNA recombination"/>
    <property type="evidence" value="ECO:0007669"/>
    <property type="project" value="UniProtKB-KW"/>
</dbReference>
<evidence type="ECO:0000256" key="1">
    <source>
        <dbReference type="ARBA" id="ARBA00009518"/>
    </source>
</evidence>
<keyword evidence="10" id="KW-0233">DNA recombination</keyword>
<evidence type="ECO:0000256" key="12">
    <source>
        <dbReference type="SAM" id="MobiDB-lite"/>
    </source>
</evidence>
<dbReference type="PROSITE" id="PS01321">
    <property type="entry name" value="RUVC"/>
    <property type="match status" value="1"/>
</dbReference>
<dbReference type="Pfam" id="PF02075">
    <property type="entry name" value="RuvC"/>
    <property type="match status" value="1"/>
</dbReference>
<dbReference type="SUPFAM" id="SSF53098">
    <property type="entry name" value="Ribonuclease H-like"/>
    <property type="match status" value="1"/>
</dbReference>
<evidence type="ECO:0000256" key="2">
    <source>
        <dbReference type="ARBA" id="ARBA00022490"/>
    </source>
</evidence>
<reference evidence="13" key="1">
    <citation type="submission" date="2020-05" db="EMBL/GenBank/DDBJ databases">
        <authorList>
            <person name="Chiriac C."/>
            <person name="Salcher M."/>
            <person name="Ghai R."/>
            <person name="Kavagutti S V."/>
        </authorList>
    </citation>
    <scope>NUCLEOTIDE SEQUENCE</scope>
</reference>
<gene>
    <name evidence="13" type="ORF">UFOPK3516_00439</name>
</gene>
<keyword evidence="5" id="KW-0255">Endonuclease</keyword>
<dbReference type="PANTHER" id="PTHR30194:SF3">
    <property type="entry name" value="CROSSOVER JUNCTION ENDODEOXYRIBONUCLEASE RUVC"/>
    <property type="match status" value="1"/>
</dbReference>
<evidence type="ECO:0000256" key="11">
    <source>
        <dbReference type="ARBA" id="ARBA00023204"/>
    </source>
</evidence>
<protein>
    <submittedName>
        <fullName evidence="13">Unannotated protein</fullName>
    </submittedName>
</protein>
<dbReference type="PANTHER" id="PTHR30194">
    <property type="entry name" value="CROSSOVER JUNCTION ENDODEOXYRIBONUCLEASE RUVC"/>
    <property type="match status" value="1"/>
</dbReference>
<keyword evidence="2" id="KW-0963">Cytoplasm</keyword>
<keyword evidence="6" id="KW-0227">DNA damage</keyword>
<dbReference type="CDD" id="cd16962">
    <property type="entry name" value="RuvC"/>
    <property type="match status" value="1"/>
</dbReference>
<keyword evidence="3" id="KW-0540">Nuclease</keyword>
<feature type="compositionally biased region" description="Low complexity" evidence="12">
    <location>
        <begin position="177"/>
        <end position="190"/>
    </location>
</feature>
<name>A0A6J7FHF3_9ZZZZ</name>
<evidence type="ECO:0000256" key="6">
    <source>
        <dbReference type="ARBA" id="ARBA00022763"/>
    </source>
</evidence>
<dbReference type="InterPro" id="IPR002176">
    <property type="entry name" value="X-over_junc_endoDNase_RuvC"/>
</dbReference>
<proteinExistence type="inferred from homology"/>
<dbReference type="GO" id="GO:0003677">
    <property type="term" value="F:DNA binding"/>
    <property type="evidence" value="ECO:0007669"/>
    <property type="project" value="UniProtKB-KW"/>
</dbReference>
<evidence type="ECO:0000256" key="4">
    <source>
        <dbReference type="ARBA" id="ARBA00022723"/>
    </source>
</evidence>
<evidence type="ECO:0000256" key="5">
    <source>
        <dbReference type="ARBA" id="ARBA00022759"/>
    </source>
</evidence>
<dbReference type="Gene3D" id="3.30.420.10">
    <property type="entry name" value="Ribonuclease H-like superfamily/Ribonuclease H"/>
    <property type="match status" value="1"/>
</dbReference>
<dbReference type="GO" id="GO:0008821">
    <property type="term" value="F:crossover junction DNA endonuclease activity"/>
    <property type="evidence" value="ECO:0007669"/>
    <property type="project" value="InterPro"/>
</dbReference>
<comment type="similarity">
    <text evidence="1">Belongs to the RuvC family.</text>
</comment>
<keyword evidence="11" id="KW-0234">DNA repair</keyword>
<evidence type="ECO:0000313" key="13">
    <source>
        <dbReference type="EMBL" id="CAB4891869.1"/>
    </source>
</evidence>
<keyword evidence="9" id="KW-0238">DNA-binding</keyword>
<feature type="region of interest" description="Disordered" evidence="12">
    <location>
        <begin position="173"/>
        <end position="210"/>
    </location>
</feature>
<dbReference type="AlphaFoldDB" id="A0A6J7FHF3"/>